<dbReference type="EMBL" id="ML121528">
    <property type="protein sequence ID" value="RPB29133.1"/>
    <property type="molecule type" value="Genomic_DNA"/>
</dbReference>
<dbReference type="OrthoDB" id="2161780at2759"/>
<name>A0A3N4M1V3_9PEZI</name>
<protein>
    <submittedName>
        <fullName evidence="1">Uncharacterized protein</fullName>
    </submittedName>
</protein>
<organism evidence="1 2">
    <name type="scientific">Terfezia boudieri ATCC MYA-4762</name>
    <dbReference type="NCBI Taxonomy" id="1051890"/>
    <lineage>
        <taxon>Eukaryota</taxon>
        <taxon>Fungi</taxon>
        <taxon>Dikarya</taxon>
        <taxon>Ascomycota</taxon>
        <taxon>Pezizomycotina</taxon>
        <taxon>Pezizomycetes</taxon>
        <taxon>Pezizales</taxon>
        <taxon>Pezizaceae</taxon>
        <taxon>Terfezia</taxon>
    </lineage>
</organism>
<dbReference type="InParanoid" id="A0A3N4M1V3"/>
<dbReference type="InterPro" id="IPR015424">
    <property type="entry name" value="PyrdxlP-dep_Trfase"/>
</dbReference>
<dbReference type="InterPro" id="IPR015421">
    <property type="entry name" value="PyrdxlP-dep_Trfase_major"/>
</dbReference>
<dbReference type="Gene3D" id="3.40.640.10">
    <property type="entry name" value="Type I PLP-dependent aspartate aminotransferase-like (Major domain)"/>
    <property type="match status" value="1"/>
</dbReference>
<proteinExistence type="predicted"/>
<dbReference type="AlphaFoldDB" id="A0A3N4M1V3"/>
<reference evidence="1 2" key="1">
    <citation type="journal article" date="2018" name="Nat. Ecol. Evol.">
        <title>Pezizomycetes genomes reveal the molecular basis of ectomycorrhizal truffle lifestyle.</title>
        <authorList>
            <person name="Murat C."/>
            <person name="Payen T."/>
            <person name="Noel B."/>
            <person name="Kuo A."/>
            <person name="Morin E."/>
            <person name="Chen J."/>
            <person name="Kohler A."/>
            <person name="Krizsan K."/>
            <person name="Balestrini R."/>
            <person name="Da Silva C."/>
            <person name="Montanini B."/>
            <person name="Hainaut M."/>
            <person name="Levati E."/>
            <person name="Barry K.W."/>
            <person name="Belfiori B."/>
            <person name="Cichocki N."/>
            <person name="Clum A."/>
            <person name="Dockter R.B."/>
            <person name="Fauchery L."/>
            <person name="Guy J."/>
            <person name="Iotti M."/>
            <person name="Le Tacon F."/>
            <person name="Lindquist E.A."/>
            <person name="Lipzen A."/>
            <person name="Malagnac F."/>
            <person name="Mello A."/>
            <person name="Molinier V."/>
            <person name="Miyauchi S."/>
            <person name="Poulain J."/>
            <person name="Riccioni C."/>
            <person name="Rubini A."/>
            <person name="Sitrit Y."/>
            <person name="Splivallo R."/>
            <person name="Traeger S."/>
            <person name="Wang M."/>
            <person name="Zifcakova L."/>
            <person name="Wipf D."/>
            <person name="Zambonelli A."/>
            <person name="Paolocci F."/>
            <person name="Nowrousian M."/>
            <person name="Ottonello S."/>
            <person name="Baldrian P."/>
            <person name="Spatafora J.W."/>
            <person name="Henrissat B."/>
            <person name="Nagy L.G."/>
            <person name="Aury J.M."/>
            <person name="Wincker P."/>
            <person name="Grigoriev I.V."/>
            <person name="Bonfante P."/>
            <person name="Martin F.M."/>
        </authorList>
    </citation>
    <scope>NUCLEOTIDE SEQUENCE [LARGE SCALE GENOMIC DNA]</scope>
    <source>
        <strain evidence="1 2">ATCC MYA-4762</strain>
    </source>
</reference>
<keyword evidence="2" id="KW-1185">Reference proteome</keyword>
<accession>A0A3N4M1V3</accession>
<sequence>MSTSTPLLPTASILEEAKSKFIQSVEGSGIGLEATLEHLLEDMVPALGRSSLSSRWYHSRRTLADNLVTLTDTNLPAEFLTTILEQHTLSLFQDYIFRIPPTIFPGKIFTTGATTVTILGHACGREHSFLYFGNLQGTKRGVIVVMSWGEVKTGKFTSGIREVRKLVDKYSKKTKAWCFWRMFWTQDGEGNEVDERLVELGRVVDGLECADSVTADCHKMLNVALKIPATLIAYGFSGYQQFVTTLILHARSIASQILNNPAYELLPAHLFISQSDIDKHVFTMVLFCAKDDSLNKILKERIHFRTGGKDASGVSMYVSCTAVRIAVVIGGWKQEKSGWEDGWGKRCVGWGGNGVGRMTKGTRLDKGGDKAYI</sequence>
<evidence type="ECO:0000313" key="2">
    <source>
        <dbReference type="Proteomes" id="UP000267821"/>
    </source>
</evidence>
<dbReference type="STRING" id="1051890.A0A3N4M1V3"/>
<dbReference type="Proteomes" id="UP000267821">
    <property type="component" value="Unassembled WGS sequence"/>
</dbReference>
<dbReference type="SUPFAM" id="SSF53383">
    <property type="entry name" value="PLP-dependent transferases"/>
    <property type="match status" value="1"/>
</dbReference>
<evidence type="ECO:0000313" key="1">
    <source>
        <dbReference type="EMBL" id="RPB29133.1"/>
    </source>
</evidence>
<gene>
    <name evidence="1" type="ORF">L211DRAFT_864726</name>
</gene>